<dbReference type="RefSeq" id="WP_268612209.1">
    <property type="nucleotide sequence ID" value="NZ_CP113797.1"/>
</dbReference>
<dbReference type="Proteomes" id="UP001163152">
    <property type="component" value="Chromosome"/>
</dbReference>
<protein>
    <submittedName>
        <fullName evidence="1">Uncharacterized protein</fullName>
    </submittedName>
</protein>
<accession>A0A9E9CC65</accession>
<name>A0A9E9CC65_9CYAN</name>
<evidence type="ECO:0000313" key="2">
    <source>
        <dbReference type="Proteomes" id="UP001163152"/>
    </source>
</evidence>
<dbReference type="AlphaFoldDB" id="A0A9E9CC65"/>
<gene>
    <name evidence="1" type="ORF">OXH18_09000</name>
</gene>
<proteinExistence type="predicted"/>
<evidence type="ECO:0000313" key="1">
    <source>
        <dbReference type="EMBL" id="WAL62105.1"/>
    </source>
</evidence>
<dbReference type="EMBL" id="CP113797">
    <property type="protein sequence ID" value="WAL62105.1"/>
    <property type="molecule type" value="Genomic_DNA"/>
</dbReference>
<sequence length="55" mass="5958">MSELAQVVSLGEAIQSKSMITLSRCFVLSINAQQPFEQLLVMTSHEAIVASFESG</sequence>
<organism evidence="1 2">
    <name type="scientific">Thermocoleostomius sinensis A174</name>
    <dbReference type="NCBI Taxonomy" id="2016057"/>
    <lineage>
        <taxon>Bacteria</taxon>
        <taxon>Bacillati</taxon>
        <taxon>Cyanobacteriota</taxon>
        <taxon>Cyanophyceae</taxon>
        <taxon>Oculatellales</taxon>
        <taxon>Oculatellaceae</taxon>
        <taxon>Thermocoleostomius</taxon>
    </lineage>
</organism>
<keyword evidence="2" id="KW-1185">Reference proteome</keyword>
<dbReference type="KEGG" id="tsin:OXH18_09000"/>
<reference evidence="1" key="1">
    <citation type="submission" date="2022-12" db="EMBL/GenBank/DDBJ databases">
        <title>Polyphasic identification of a Novel Hot-Spring Cyanobacterium Ocullathermofonsia sinensis gen nov. sp. nov. and Genomic Insights on its Adaptations to the Thermal Habitat.</title>
        <authorList>
            <person name="Daroch M."/>
            <person name="Tang J."/>
            <person name="Jiang Y."/>
        </authorList>
    </citation>
    <scope>NUCLEOTIDE SEQUENCE</scope>
    <source>
        <strain evidence="1">PKUAC-SCTA174</strain>
    </source>
</reference>